<accession>A0A7S3HM18</accession>
<feature type="compositionally biased region" description="Low complexity" evidence="2">
    <location>
        <begin position="513"/>
        <end position="526"/>
    </location>
</feature>
<feature type="compositionally biased region" description="Basic and acidic residues" evidence="2">
    <location>
        <begin position="480"/>
        <end position="509"/>
    </location>
</feature>
<protein>
    <submittedName>
        <fullName evidence="3">Uncharacterized protein</fullName>
    </submittedName>
</protein>
<gene>
    <name evidence="3" type="ORF">SELO1098_LOCUS27911</name>
</gene>
<feature type="coiled-coil region" evidence="1">
    <location>
        <begin position="150"/>
        <end position="241"/>
    </location>
</feature>
<dbReference type="EMBL" id="HBIC01054379">
    <property type="protein sequence ID" value="CAE0299057.1"/>
    <property type="molecule type" value="Transcribed_RNA"/>
</dbReference>
<reference evidence="3" key="1">
    <citation type="submission" date="2021-01" db="EMBL/GenBank/DDBJ databases">
        <authorList>
            <person name="Corre E."/>
            <person name="Pelletier E."/>
            <person name="Niang G."/>
            <person name="Scheremetjew M."/>
            <person name="Finn R."/>
            <person name="Kale V."/>
            <person name="Holt S."/>
            <person name="Cochrane G."/>
            <person name="Meng A."/>
            <person name="Brown T."/>
            <person name="Cohen L."/>
        </authorList>
    </citation>
    <scope>NUCLEOTIDE SEQUENCE</scope>
    <source>
        <strain evidence="3">CCAP 955/1</strain>
    </source>
</reference>
<feature type="compositionally biased region" description="Low complexity" evidence="2">
    <location>
        <begin position="446"/>
        <end position="467"/>
    </location>
</feature>
<proteinExistence type="predicted"/>
<evidence type="ECO:0000256" key="1">
    <source>
        <dbReference type="SAM" id="Coils"/>
    </source>
</evidence>
<keyword evidence="1" id="KW-0175">Coiled coil</keyword>
<evidence type="ECO:0000313" key="3">
    <source>
        <dbReference type="EMBL" id="CAE0299057.1"/>
    </source>
</evidence>
<name>A0A7S3HM18_9STRA</name>
<sequence length="719" mass="79452">MAHRDEPAIENVHVNKKFVHKDSMYISSNVKSRDVKDQSMNLSLQRVDDHAPRDKKASNLNVSVDLAPAEPVRTATVPVAATAPNISLKSSTTAENSPEMIRLVQSLQERLLLLEAQVNLSAESETLRKVSQTRAEEQWTAQIIALNIHNQKTFSENAHLQEELQRLKIEIATTQAELGAAEATKRSLLLNSEGLKDRAQHEALDTVISQKRLIASLEQTLAETRRQSKKLEEELGYMKDKHCTTATSLITWKAKALELTARQMGSTSGSVLSNPPVAETLRTKKEDTFAWNHSLTEQDPRLMNTSSAEQKFGELNEHDVSQYLSEHIGGENESHIEINRSRDQTLLNDHTFRTEEDENTDNLPLHDEFALSAQRRAAERVTRQYISKLPIPEKVSALLEANGSPVRSASTSQSVFVPNPLYAHLIPGQFAKSAEGPATQPRPVEAQIQQSASQSSTAAQFAATFDSVESKISAQPSRPELTEGDKIEHTVPERHRDHIHTLPAEDRASSPHSLRSASAGRSSTRTRQSHRVSHAPHLPGHHQPNKESSYPVRPTEGNERFALLMSKRSRSPELPSGRYISPMMPLQHVPLAAEMLEYQTRLQDLSRANAASRAATSRSTHRVAQDVNIYSTLARSYNGEALSGFSSRSLGGDRLGSSLSRSYVPSTAGNPFAASIGSYGSGLSNVSRSMESGMYRNTLHHERTAGVGATPLWAQYKYA</sequence>
<dbReference type="AlphaFoldDB" id="A0A7S3HM18"/>
<evidence type="ECO:0000256" key="2">
    <source>
        <dbReference type="SAM" id="MobiDB-lite"/>
    </source>
</evidence>
<organism evidence="3">
    <name type="scientific">Spumella elongata</name>
    <dbReference type="NCBI Taxonomy" id="89044"/>
    <lineage>
        <taxon>Eukaryota</taxon>
        <taxon>Sar</taxon>
        <taxon>Stramenopiles</taxon>
        <taxon>Ochrophyta</taxon>
        <taxon>Chrysophyceae</taxon>
        <taxon>Chromulinales</taxon>
        <taxon>Chromulinaceae</taxon>
        <taxon>Spumella</taxon>
    </lineage>
</organism>
<feature type="region of interest" description="Disordered" evidence="2">
    <location>
        <begin position="433"/>
        <end position="554"/>
    </location>
</feature>